<dbReference type="GO" id="GO:0034605">
    <property type="term" value="P:cellular response to heat"/>
    <property type="evidence" value="ECO:0007669"/>
    <property type="project" value="TreeGrafter"/>
</dbReference>
<keyword evidence="2" id="KW-1003">Cell membrane</keyword>
<dbReference type="AlphaFoldDB" id="A0A9Q0FRY9"/>
<dbReference type="EMBL" id="JAKUCV010004451">
    <property type="protein sequence ID" value="KAJ4835326.1"/>
    <property type="molecule type" value="Genomic_DNA"/>
</dbReference>
<comment type="caution">
    <text evidence="9">The sequence shown here is derived from an EMBL/GenBank/DDBJ whole genome shotgun (WGS) entry which is preliminary data.</text>
</comment>
<reference evidence="9" key="2">
    <citation type="journal article" date="2023" name="Plants (Basel)">
        <title>Annotation of the Turnera subulata (Passifloraceae) Draft Genome Reveals the S-Locus Evolved after the Divergence of Turneroideae from Passifloroideae in a Stepwise Manner.</title>
        <authorList>
            <person name="Henning P.M."/>
            <person name="Roalson E.H."/>
            <person name="Mir W."/>
            <person name="McCubbin A.G."/>
            <person name="Shore J.S."/>
        </authorList>
    </citation>
    <scope>NUCLEOTIDE SEQUENCE</scope>
    <source>
        <strain evidence="9">F60SS</strain>
    </source>
</reference>
<dbReference type="Proteomes" id="UP001141552">
    <property type="component" value="Unassembled WGS sequence"/>
</dbReference>
<comment type="similarity">
    <text evidence="4 5">Belongs to the small heat shock protein (HSP20) family.</text>
</comment>
<dbReference type="InterPro" id="IPR008978">
    <property type="entry name" value="HSP20-like_chaperone"/>
</dbReference>
<evidence type="ECO:0000256" key="4">
    <source>
        <dbReference type="PROSITE-ProRule" id="PRU00285"/>
    </source>
</evidence>
<dbReference type="PANTHER" id="PTHR43670">
    <property type="entry name" value="HEAT SHOCK PROTEIN 26"/>
    <property type="match status" value="1"/>
</dbReference>
<dbReference type="PANTHER" id="PTHR43670:SF118">
    <property type="entry name" value="HSP20_ALPHA CRYSTALLIN FAMILY PROTEIN"/>
    <property type="match status" value="1"/>
</dbReference>
<feature type="region of interest" description="Disordered" evidence="6">
    <location>
        <begin position="107"/>
        <end position="137"/>
    </location>
</feature>
<dbReference type="InterPro" id="IPR002068">
    <property type="entry name" value="A-crystallin/Hsp20_dom"/>
</dbReference>
<reference evidence="9" key="1">
    <citation type="submission" date="2022-02" db="EMBL/GenBank/DDBJ databases">
        <authorList>
            <person name="Henning P.M."/>
            <person name="McCubbin A.G."/>
            <person name="Shore J.S."/>
        </authorList>
    </citation>
    <scope>NUCLEOTIDE SEQUENCE</scope>
    <source>
        <strain evidence="9">F60SS</strain>
        <tissue evidence="9">Leaves</tissue>
    </source>
</reference>
<dbReference type="SUPFAM" id="SSF49764">
    <property type="entry name" value="HSP20-like chaperones"/>
    <property type="match status" value="1"/>
</dbReference>
<comment type="subcellular location">
    <subcellularLocation>
        <location evidence="1">Cell membrane</location>
        <topology evidence="1">Single-pass membrane protein</topology>
    </subcellularLocation>
</comment>
<dbReference type="PROSITE" id="PS01031">
    <property type="entry name" value="SHSP"/>
    <property type="match status" value="1"/>
</dbReference>
<organism evidence="9 10">
    <name type="scientific">Turnera subulata</name>
    <dbReference type="NCBI Taxonomy" id="218843"/>
    <lineage>
        <taxon>Eukaryota</taxon>
        <taxon>Viridiplantae</taxon>
        <taxon>Streptophyta</taxon>
        <taxon>Embryophyta</taxon>
        <taxon>Tracheophyta</taxon>
        <taxon>Spermatophyta</taxon>
        <taxon>Magnoliopsida</taxon>
        <taxon>eudicotyledons</taxon>
        <taxon>Gunneridae</taxon>
        <taxon>Pentapetalae</taxon>
        <taxon>rosids</taxon>
        <taxon>fabids</taxon>
        <taxon>Malpighiales</taxon>
        <taxon>Passifloraceae</taxon>
        <taxon>Turnera</taxon>
    </lineage>
</organism>
<evidence type="ECO:0000256" key="1">
    <source>
        <dbReference type="ARBA" id="ARBA00004162"/>
    </source>
</evidence>
<name>A0A9Q0FRY9_9ROSI</name>
<dbReference type="OrthoDB" id="1431247at2759"/>
<dbReference type="Pfam" id="PF00011">
    <property type="entry name" value="HSP20"/>
    <property type="match status" value="1"/>
</dbReference>
<sequence length="202" mass="22762">MAAAAIFMRSYEDFEPFCKWHRERGHDILEVHLQGFRKEQLRVQLNSLGIIIITGERPLEENKWSRFSKEIKASKNCKVNEIHAKLSGGILYIVMPKRQAATSIHQAPTTSPSKYQENGPTNAKINQNNAGKDSTTKGLDALENTKYDHDAVLSTKARSNRVQVINDLISRVKISRNTTLKAAVAVFVVVAVLGSFIMYKHR</sequence>
<keyword evidence="7" id="KW-0812">Transmembrane</keyword>
<dbReference type="CDD" id="cd06464">
    <property type="entry name" value="ACD_sHsps-like"/>
    <property type="match status" value="1"/>
</dbReference>
<evidence type="ECO:0000256" key="6">
    <source>
        <dbReference type="SAM" id="MobiDB-lite"/>
    </source>
</evidence>
<feature type="domain" description="SHSP" evidence="8">
    <location>
        <begin position="8"/>
        <end position="112"/>
    </location>
</feature>
<keyword evidence="7" id="KW-0472">Membrane</keyword>
<gene>
    <name evidence="9" type="ORF">Tsubulata_012790</name>
</gene>
<evidence type="ECO:0000313" key="10">
    <source>
        <dbReference type="Proteomes" id="UP001141552"/>
    </source>
</evidence>
<dbReference type="GO" id="GO:0006952">
    <property type="term" value="P:defense response"/>
    <property type="evidence" value="ECO:0007669"/>
    <property type="project" value="UniProtKB-KW"/>
</dbReference>
<evidence type="ECO:0000256" key="3">
    <source>
        <dbReference type="ARBA" id="ARBA00022821"/>
    </source>
</evidence>
<evidence type="ECO:0000256" key="2">
    <source>
        <dbReference type="ARBA" id="ARBA00022475"/>
    </source>
</evidence>
<dbReference type="Gene3D" id="2.60.40.790">
    <property type="match status" value="1"/>
</dbReference>
<keyword evidence="3" id="KW-0611">Plant defense</keyword>
<dbReference type="GO" id="GO:0005886">
    <property type="term" value="C:plasma membrane"/>
    <property type="evidence" value="ECO:0007669"/>
    <property type="project" value="UniProtKB-SubCell"/>
</dbReference>
<evidence type="ECO:0000256" key="7">
    <source>
        <dbReference type="SAM" id="Phobius"/>
    </source>
</evidence>
<keyword evidence="7" id="KW-1133">Transmembrane helix</keyword>
<keyword evidence="10" id="KW-1185">Reference proteome</keyword>
<feature type="transmembrane region" description="Helical" evidence="7">
    <location>
        <begin position="180"/>
        <end position="199"/>
    </location>
</feature>
<evidence type="ECO:0000259" key="8">
    <source>
        <dbReference type="PROSITE" id="PS01031"/>
    </source>
</evidence>
<evidence type="ECO:0000256" key="5">
    <source>
        <dbReference type="RuleBase" id="RU003616"/>
    </source>
</evidence>
<evidence type="ECO:0000313" key="9">
    <source>
        <dbReference type="EMBL" id="KAJ4835326.1"/>
    </source>
</evidence>
<accession>A0A9Q0FRY9</accession>
<protein>
    <recommendedName>
        <fullName evidence="8">SHSP domain-containing protein</fullName>
    </recommendedName>
</protein>
<proteinExistence type="inferred from homology"/>